<dbReference type="AlphaFoldDB" id="C3YJN6"/>
<dbReference type="Gene3D" id="3.80.10.10">
    <property type="entry name" value="Ribonuclease Inhibitor"/>
    <property type="match status" value="1"/>
</dbReference>
<reference evidence="4" key="1">
    <citation type="journal article" date="2008" name="Nature">
        <title>The amphioxus genome and the evolution of the chordate karyotype.</title>
        <authorList>
            <consortium name="US DOE Joint Genome Institute (JGI-PGF)"/>
            <person name="Putnam N.H."/>
            <person name="Butts T."/>
            <person name="Ferrier D.E.K."/>
            <person name="Furlong R.F."/>
            <person name="Hellsten U."/>
            <person name="Kawashima T."/>
            <person name="Robinson-Rechavi M."/>
            <person name="Shoguchi E."/>
            <person name="Terry A."/>
            <person name="Yu J.-K."/>
            <person name="Benito-Gutierrez E.L."/>
            <person name="Dubchak I."/>
            <person name="Garcia-Fernandez J."/>
            <person name="Gibson-Brown J.J."/>
            <person name="Grigoriev I.V."/>
            <person name="Horton A.C."/>
            <person name="de Jong P.J."/>
            <person name="Jurka J."/>
            <person name="Kapitonov V.V."/>
            <person name="Kohara Y."/>
            <person name="Kuroki Y."/>
            <person name="Lindquist E."/>
            <person name="Lucas S."/>
            <person name="Osoegawa K."/>
            <person name="Pennacchio L.A."/>
            <person name="Salamov A.A."/>
            <person name="Satou Y."/>
            <person name="Sauka-Spengler T."/>
            <person name="Schmutz J."/>
            <person name="Shin-I T."/>
            <person name="Toyoda A."/>
            <person name="Bronner-Fraser M."/>
            <person name="Fujiyama A."/>
            <person name="Holland L.Z."/>
            <person name="Holland P.W.H."/>
            <person name="Satoh N."/>
            <person name="Rokhsar D.S."/>
        </authorList>
    </citation>
    <scope>NUCLEOTIDE SEQUENCE [LARGE SCALE GENOMIC DNA]</scope>
    <source>
        <strain evidence="4">S238N-H82</strain>
        <tissue evidence="4">Testes</tissue>
    </source>
</reference>
<keyword evidence="3" id="KW-0732">Signal</keyword>
<feature type="compositionally biased region" description="Polar residues" evidence="1">
    <location>
        <begin position="179"/>
        <end position="193"/>
    </location>
</feature>
<accession>C3YJN6</accession>
<dbReference type="InterPro" id="IPR001611">
    <property type="entry name" value="Leu-rich_rpt"/>
</dbReference>
<evidence type="ECO:0000256" key="3">
    <source>
        <dbReference type="SAM" id="SignalP"/>
    </source>
</evidence>
<dbReference type="InParanoid" id="C3YJN6"/>
<feature type="chain" id="PRO_5002935770" evidence="3">
    <location>
        <begin position="26"/>
        <end position="266"/>
    </location>
</feature>
<dbReference type="PROSITE" id="PS51450">
    <property type="entry name" value="LRR"/>
    <property type="match status" value="1"/>
</dbReference>
<organism>
    <name type="scientific">Branchiostoma floridae</name>
    <name type="common">Florida lancelet</name>
    <name type="synonym">Amphioxus</name>
    <dbReference type="NCBI Taxonomy" id="7739"/>
    <lineage>
        <taxon>Eukaryota</taxon>
        <taxon>Metazoa</taxon>
        <taxon>Chordata</taxon>
        <taxon>Cephalochordata</taxon>
        <taxon>Leptocardii</taxon>
        <taxon>Amphioxiformes</taxon>
        <taxon>Branchiostomatidae</taxon>
        <taxon>Branchiostoma</taxon>
    </lineage>
</organism>
<evidence type="ECO:0000256" key="2">
    <source>
        <dbReference type="SAM" id="Phobius"/>
    </source>
</evidence>
<dbReference type="Pfam" id="PF13855">
    <property type="entry name" value="LRR_8"/>
    <property type="match status" value="1"/>
</dbReference>
<protein>
    <submittedName>
        <fullName evidence="4">Uncharacterized protein</fullName>
    </submittedName>
</protein>
<feature type="region of interest" description="Disordered" evidence="1">
    <location>
        <begin position="169"/>
        <end position="193"/>
    </location>
</feature>
<keyword evidence="2" id="KW-1133">Transmembrane helix</keyword>
<evidence type="ECO:0000313" key="4">
    <source>
        <dbReference type="EMBL" id="EEN59343.1"/>
    </source>
</evidence>
<dbReference type="InterPro" id="IPR032675">
    <property type="entry name" value="LRR_dom_sf"/>
</dbReference>
<gene>
    <name evidence="4" type="ORF">BRAFLDRAFT_71375</name>
</gene>
<keyword evidence="2" id="KW-0472">Membrane</keyword>
<feature type="transmembrane region" description="Helical" evidence="2">
    <location>
        <begin position="224"/>
        <end position="246"/>
    </location>
</feature>
<name>C3YJN6_BRAFL</name>
<dbReference type="EMBL" id="GG666520">
    <property type="protein sequence ID" value="EEN59343.1"/>
    <property type="molecule type" value="Genomic_DNA"/>
</dbReference>
<proteinExistence type="predicted"/>
<sequence>MAGRKALFWLLLVSNHLLLVPEAAQRCPDDCFTRVVFSCRCPNPNGKGSSCSWVGHGGTYVFPVCLDAIPTDFPRETQSIIIEHLSSSTLLEQSFQNLRIERLNHLNIRKSNVSAIQPRAFFGLSYLSHLYLADNRISRLDNETIEPYIISYMCPNLTHEEAECHSSMHQDDAQKNCAHPTQPQNPEIGAQPQSPENVLVSNPLYVPNIPKQAAYGLTCRRVSVVSSVAILCVMLITCCLSVGLYINTNIQNAQKLSNPIALTTWI</sequence>
<keyword evidence="2" id="KW-0812">Transmembrane</keyword>
<evidence type="ECO:0000256" key="1">
    <source>
        <dbReference type="SAM" id="MobiDB-lite"/>
    </source>
</evidence>
<dbReference type="SUPFAM" id="SSF52058">
    <property type="entry name" value="L domain-like"/>
    <property type="match status" value="1"/>
</dbReference>
<feature type="signal peptide" evidence="3">
    <location>
        <begin position="1"/>
        <end position="25"/>
    </location>
</feature>